<gene>
    <name evidence="1" type="ORF">S03H2_32168</name>
</gene>
<dbReference type="AlphaFoldDB" id="X1I8H0"/>
<proteinExistence type="predicted"/>
<sequence>MNQLNYASFSCEGCNLIFNNGLQGYYGPGNIIEKLGEIEKLSDVEKMFAAIDEMA</sequence>
<organism evidence="1">
    <name type="scientific">marine sediment metagenome</name>
    <dbReference type="NCBI Taxonomy" id="412755"/>
    <lineage>
        <taxon>unclassified sequences</taxon>
        <taxon>metagenomes</taxon>
        <taxon>ecological metagenomes</taxon>
    </lineage>
</organism>
<feature type="non-terminal residue" evidence="1">
    <location>
        <position position="55"/>
    </location>
</feature>
<comment type="caution">
    <text evidence="1">The sequence shown here is derived from an EMBL/GenBank/DDBJ whole genome shotgun (WGS) entry which is preliminary data.</text>
</comment>
<dbReference type="EMBL" id="BARU01019535">
    <property type="protein sequence ID" value="GAH53883.1"/>
    <property type="molecule type" value="Genomic_DNA"/>
</dbReference>
<reference evidence="1" key="1">
    <citation type="journal article" date="2014" name="Front. Microbiol.">
        <title>High frequency of phylogenetically diverse reductive dehalogenase-homologous genes in deep subseafloor sedimentary metagenomes.</title>
        <authorList>
            <person name="Kawai M."/>
            <person name="Futagami T."/>
            <person name="Toyoda A."/>
            <person name="Takaki Y."/>
            <person name="Nishi S."/>
            <person name="Hori S."/>
            <person name="Arai W."/>
            <person name="Tsubouchi T."/>
            <person name="Morono Y."/>
            <person name="Uchiyama I."/>
            <person name="Ito T."/>
            <person name="Fujiyama A."/>
            <person name="Inagaki F."/>
            <person name="Takami H."/>
        </authorList>
    </citation>
    <scope>NUCLEOTIDE SEQUENCE</scope>
    <source>
        <strain evidence="1">Expedition CK06-06</strain>
    </source>
</reference>
<protein>
    <submittedName>
        <fullName evidence="1">Uncharacterized protein</fullName>
    </submittedName>
</protein>
<name>X1I8H0_9ZZZZ</name>
<accession>X1I8H0</accession>
<evidence type="ECO:0000313" key="1">
    <source>
        <dbReference type="EMBL" id="GAH53883.1"/>
    </source>
</evidence>